<evidence type="ECO:0000313" key="1">
    <source>
        <dbReference type="EMBL" id="GMF66450.1"/>
    </source>
</evidence>
<evidence type="ECO:0000313" key="2">
    <source>
        <dbReference type="Proteomes" id="UP001165083"/>
    </source>
</evidence>
<dbReference type="Proteomes" id="UP001165083">
    <property type="component" value="Unassembled WGS sequence"/>
</dbReference>
<proteinExistence type="predicted"/>
<dbReference type="EMBL" id="BSXW01012670">
    <property type="protein sequence ID" value="GMF66450.1"/>
    <property type="molecule type" value="Genomic_DNA"/>
</dbReference>
<comment type="caution">
    <text evidence="1">The sequence shown here is derived from an EMBL/GenBank/DDBJ whole genome shotgun (WGS) entry which is preliminary data.</text>
</comment>
<protein>
    <submittedName>
        <fullName evidence="1">Unnamed protein product</fullName>
    </submittedName>
</protein>
<sequence length="141" mass="15978">MRLDVQGIGKDKVYTDERAVIKLTLGWELVYEFEVWIMPHFAGVDVILGTDFMMPAGVRLDLFRSTMQNPDEVVVPLIKAQREVDELPTGKHVPGGPTEALDVPPGEVVEFKLQRNQPSSETHQLWVRRSSTLIPTVHFNK</sequence>
<reference evidence="1" key="1">
    <citation type="submission" date="2023-04" db="EMBL/GenBank/DDBJ databases">
        <title>Phytophthora lilii NBRC 32176.</title>
        <authorList>
            <person name="Ichikawa N."/>
            <person name="Sato H."/>
            <person name="Tonouchi N."/>
        </authorList>
    </citation>
    <scope>NUCLEOTIDE SEQUENCE</scope>
    <source>
        <strain evidence="1">NBRC 32176</strain>
    </source>
</reference>
<keyword evidence="2" id="KW-1185">Reference proteome</keyword>
<name>A0A9W6YFV0_9STRA</name>
<dbReference type="AlphaFoldDB" id="A0A9W6YFV0"/>
<accession>A0A9W6YFV0</accession>
<organism evidence="1 2">
    <name type="scientific">Phytophthora lilii</name>
    <dbReference type="NCBI Taxonomy" id="2077276"/>
    <lineage>
        <taxon>Eukaryota</taxon>
        <taxon>Sar</taxon>
        <taxon>Stramenopiles</taxon>
        <taxon>Oomycota</taxon>
        <taxon>Peronosporomycetes</taxon>
        <taxon>Peronosporales</taxon>
        <taxon>Peronosporaceae</taxon>
        <taxon>Phytophthora</taxon>
    </lineage>
</organism>
<dbReference type="OrthoDB" id="114360at2759"/>
<gene>
    <name evidence="1" type="ORF">Plil01_001887000</name>
</gene>